<dbReference type="EMBL" id="JDYK01000003">
    <property type="protein sequence ID" value="EWS82292.1"/>
    <property type="molecule type" value="Genomic_DNA"/>
</dbReference>
<evidence type="ECO:0000313" key="18">
    <source>
        <dbReference type="EMBL" id="EWS82292.1"/>
    </source>
</evidence>
<feature type="binding site" evidence="13">
    <location>
        <position position="128"/>
    </location>
    <ligand>
        <name>heme</name>
        <dbReference type="ChEBI" id="CHEBI:30413"/>
    </ligand>
</feature>
<gene>
    <name evidence="18" type="ORF">BF93_11780</name>
</gene>
<evidence type="ECO:0000256" key="2">
    <source>
        <dbReference type="ARBA" id="ARBA00010660"/>
    </source>
</evidence>
<dbReference type="SMART" id="SM01060">
    <property type="entry name" value="Catalase"/>
    <property type="match status" value="1"/>
</dbReference>
<comment type="cofactor">
    <cofactor evidence="1 10 12">
        <name>heme</name>
        <dbReference type="ChEBI" id="CHEBI:30413"/>
    </cofactor>
</comment>
<dbReference type="PRINTS" id="PR00067">
    <property type="entry name" value="CATALASE"/>
</dbReference>
<dbReference type="PANTHER" id="PTHR42821:SF1">
    <property type="entry name" value="CATALASE-B"/>
    <property type="match status" value="1"/>
</dbReference>
<dbReference type="PIRSF" id="PIRSF038927">
    <property type="entry name" value="Catalase_clade2"/>
    <property type="match status" value="1"/>
</dbReference>
<keyword evidence="9 10" id="KW-0376">Hydrogen peroxide</keyword>
<feature type="binding site" evidence="13">
    <location>
        <position position="375"/>
    </location>
    <ligand>
        <name>heme</name>
        <dbReference type="ChEBI" id="CHEBI:30413"/>
    </ligand>
</feature>
<dbReference type="Pfam" id="PF06628">
    <property type="entry name" value="Catalase-rel"/>
    <property type="match status" value="1"/>
</dbReference>
<dbReference type="Gene3D" id="1.20.1370.20">
    <property type="match status" value="1"/>
</dbReference>
<dbReference type="InterPro" id="IPR010582">
    <property type="entry name" value="Catalase_immune_responsive"/>
</dbReference>
<feature type="binding site" evidence="13">
    <location>
        <position position="89"/>
    </location>
    <ligand>
        <name>heme</name>
        <dbReference type="ChEBI" id="CHEBI:30413"/>
    </ligand>
</feature>
<comment type="similarity">
    <text evidence="2">Belongs to the catalase family. HPII subfamily.</text>
</comment>
<dbReference type="InterPro" id="IPR011614">
    <property type="entry name" value="Catalase_core"/>
</dbReference>
<reference evidence="18 19" key="1">
    <citation type="submission" date="2014-02" db="EMBL/GenBank/DDBJ databases">
        <title>Genome sequence of Brachybacterium phenoliresistens strain W13A50.</title>
        <authorList>
            <person name="Wang X."/>
        </authorList>
    </citation>
    <scope>NUCLEOTIDE SEQUENCE [LARGE SCALE GENOMIC DNA]</scope>
    <source>
        <strain evidence="18 19">W13A50</strain>
    </source>
</reference>
<dbReference type="PANTHER" id="PTHR42821">
    <property type="entry name" value="CATALASE"/>
    <property type="match status" value="1"/>
</dbReference>
<evidence type="ECO:0000259" key="17">
    <source>
        <dbReference type="SMART" id="SM01060"/>
    </source>
</evidence>
<dbReference type="Pfam" id="PF18011">
    <property type="entry name" value="Catalase_C"/>
    <property type="match status" value="1"/>
</dbReference>
<feature type="active site" evidence="11">
    <location>
        <position position="164"/>
    </location>
</feature>
<evidence type="ECO:0000256" key="4">
    <source>
        <dbReference type="ARBA" id="ARBA00022559"/>
    </source>
</evidence>
<dbReference type="InterPro" id="IPR043156">
    <property type="entry name" value="Catalase_clade2_helical"/>
</dbReference>
<keyword evidence="8 10" id="KW-0408">Iron</keyword>
<dbReference type="PROSITE" id="PS51402">
    <property type="entry name" value="CATALASE_3"/>
    <property type="match status" value="1"/>
</dbReference>
<keyword evidence="5 10" id="KW-0349">Heme</keyword>
<evidence type="ECO:0000256" key="11">
    <source>
        <dbReference type="PIRSR" id="PIRSR038927-1"/>
    </source>
</evidence>
<evidence type="ECO:0000256" key="10">
    <source>
        <dbReference type="PIRNR" id="PIRNR038927"/>
    </source>
</evidence>
<dbReference type="AlphaFoldDB" id="Z9JWX8"/>
<name>Z9JWX8_9MICO</name>
<dbReference type="Proteomes" id="UP000023067">
    <property type="component" value="Unassembled WGS sequence"/>
</dbReference>
<sequence>MADDAHDSSSPTPRDAAPPAAAQPDQAQPAGYRVPPLSQEGRTLTTSQGLRLRDTDHSLRAGARGPSLLQDHHLREKITHFDHERIPERVVHARGAAAHGHFESYGTAASRTVADFLAPGRVTEVFTRFSTVVGSRGSADTVRDTRGFATRFYTREGNYDLVANNIPVFFIQDGIKFPDIIHAAKPHPDREIPQAQSAHDTFWDFVSLHTEAQHHAIWQMSDRAVPRSYRMMEGFGIHTFRLTDAEGGTCLVKLHWKPLLGVHSLTWEEAQMLGGADPDFHRRDLADAIDAGHFPRWELGMQVLPDSAEEMFEGIDLLDPTKLIPEELAPVQPVGLLTLDRNPTNYFAETEQVAFHPGNLAPGIDVTDDPLLQARLFSYIDTQITRLGGPNFSQLPINRPHAPVDDMLRDGFGQQAVHEGIAPYSPNSLDGGCPMTAGADPSAFLDVPAPVAGSVRERRAPASFEDHFSQARLFWRSLTALERDHVVAAYSFELGRCREVAVRERQVQCLARIDAELCRRVAAALGLPAPEAEEPPAEDMPPSAALSQLGGRWPVDGRVVGVVVDPDVLPRDLEATLAELETARLRPLIIAPQGGEVVGRPVDRTFATAQTFELDGILLAGAPAAAVDARPTVDARAGTPVTGAAAVVDGAGRAVASAVDPRVIALVQGCWRHAKPIAAWQDGEQVVEDSGVAGRLAGLDPSGAGSGAAAGVVIAADGLAAAEALRDLLAEHRVWTRFEPAAS</sequence>
<comment type="function">
    <text evidence="10">Decomposes hydrogen peroxide into water and oxygen; serves to protect cells from the toxic effects of hydrogen peroxide.</text>
</comment>
<keyword evidence="6 10" id="KW-0479">Metal-binding</keyword>
<evidence type="ECO:0000256" key="12">
    <source>
        <dbReference type="PIRSR" id="PIRSR038927-2"/>
    </source>
</evidence>
<feature type="binding site" description="axial binding residue" evidence="12">
    <location>
        <position position="379"/>
    </location>
    <ligand>
        <name>heme</name>
        <dbReference type="ChEBI" id="CHEBI:30413"/>
    </ligand>
    <ligandPart>
        <name>Fe</name>
        <dbReference type="ChEBI" id="CHEBI:18248"/>
    </ligandPart>
</feature>
<dbReference type="GO" id="GO:0020037">
    <property type="term" value="F:heme binding"/>
    <property type="evidence" value="ECO:0007669"/>
    <property type="project" value="UniProtKB-UniRule"/>
</dbReference>
<dbReference type="InterPro" id="IPR018028">
    <property type="entry name" value="Catalase"/>
</dbReference>
<dbReference type="PROSITE" id="PS00438">
    <property type="entry name" value="CATALASE_2"/>
    <property type="match status" value="1"/>
</dbReference>
<dbReference type="STRING" id="396014.BF93_11780"/>
<feature type="region of interest" description="Disordered" evidence="16">
    <location>
        <begin position="1"/>
        <end position="54"/>
    </location>
</feature>
<dbReference type="HOGENOM" id="CLU_010645_3_0_11"/>
<dbReference type="RefSeq" id="WP_051486507.1">
    <property type="nucleotide sequence ID" value="NZ_KK069989.1"/>
</dbReference>
<feature type="domain" description="Catalase core" evidence="17">
    <location>
        <begin position="45"/>
        <end position="433"/>
    </location>
</feature>
<evidence type="ECO:0000256" key="9">
    <source>
        <dbReference type="ARBA" id="ARBA00023324"/>
    </source>
</evidence>
<dbReference type="eggNOG" id="COG0753">
    <property type="taxonomic scope" value="Bacteria"/>
</dbReference>
<evidence type="ECO:0000256" key="8">
    <source>
        <dbReference type="ARBA" id="ARBA00023004"/>
    </source>
</evidence>
<dbReference type="InterPro" id="IPR020835">
    <property type="entry name" value="Catalase_sf"/>
</dbReference>
<comment type="catalytic activity">
    <reaction evidence="10 15">
        <text>2 H2O2 = O2 + 2 H2O</text>
        <dbReference type="Rhea" id="RHEA:20309"/>
        <dbReference type="ChEBI" id="CHEBI:15377"/>
        <dbReference type="ChEBI" id="CHEBI:15379"/>
        <dbReference type="ChEBI" id="CHEBI:16240"/>
        <dbReference type="EC" id="1.11.1.6"/>
    </reaction>
</comment>
<dbReference type="EC" id="1.11.1.6" evidence="3 10"/>
<dbReference type="GO" id="GO:0004096">
    <property type="term" value="F:catalase activity"/>
    <property type="evidence" value="ECO:0007669"/>
    <property type="project" value="UniProtKB-UniRule"/>
</dbReference>
<dbReference type="InterPro" id="IPR041399">
    <property type="entry name" value="Catalase_large_C"/>
</dbReference>
<feature type="compositionally biased region" description="Polar residues" evidence="16">
    <location>
        <begin position="40"/>
        <end position="49"/>
    </location>
</feature>
<dbReference type="InterPro" id="IPR024708">
    <property type="entry name" value="Catalase_AS"/>
</dbReference>
<dbReference type="GO" id="GO:0005829">
    <property type="term" value="C:cytosol"/>
    <property type="evidence" value="ECO:0007669"/>
    <property type="project" value="TreeGrafter"/>
</dbReference>
<evidence type="ECO:0000256" key="15">
    <source>
        <dbReference type="RuleBase" id="RU000498"/>
    </source>
</evidence>
<feature type="binding site" evidence="13">
    <location>
        <position position="386"/>
    </location>
    <ligand>
        <name>heme</name>
        <dbReference type="ChEBI" id="CHEBI:30413"/>
    </ligand>
</feature>
<feature type="cross-link" description="3'-histidyl-3-tyrosine (His-Tyr)" evidence="14">
    <location>
        <begin position="356"/>
        <end position="379"/>
    </location>
</feature>
<dbReference type="PROSITE" id="PS00437">
    <property type="entry name" value="CATALASE_1"/>
    <property type="match status" value="1"/>
</dbReference>
<evidence type="ECO:0000256" key="5">
    <source>
        <dbReference type="ARBA" id="ARBA00022617"/>
    </source>
</evidence>
<dbReference type="GO" id="GO:0042744">
    <property type="term" value="P:hydrogen peroxide catabolic process"/>
    <property type="evidence" value="ECO:0007669"/>
    <property type="project" value="UniProtKB-UniRule"/>
</dbReference>
<keyword evidence="7 10" id="KW-0560">Oxidoreductase</keyword>
<dbReference type="FunFam" id="2.40.180.10:FF:000003">
    <property type="entry name" value="Catalase"/>
    <property type="match status" value="1"/>
</dbReference>
<feature type="binding site" evidence="13">
    <location>
        <position position="177"/>
    </location>
    <ligand>
        <name>heme</name>
        <dbReference type="ChEBI" id="CHEBI:30413"/>
    </ligand>
</feature>
<feature type="compositionally biased region" description="Low complexity" evidence="16">
    <location>
        <begin position="8"/>
        <end position="30"/>
    </location>
</feature>
<feature type="active site" evidence="11">
    <location>
        <position position="92"/>
    </location>
</feature>
<keyword evidence="4 10" id="KW-0575">Peroxidase</keyword>
<dbReference type="SUPFAM" id="SSF56634">
    <property type="entry name" value="Heme-dependent catalase-like"/>
    <property type="match status" value="1"/>
</dbReference>
<comment type="caution">
    <text evidence="18">The sequence shown here is derived from an EMBL/GenBank/DDBJ whole genome shotgun (WGS) entry which is preliminary data.</text>
</comment>
<dbReference type="SUPFAM" id="SSF52317">
    <property type="entry name" value="Class I glutamine amidotransferase-like"/>
    <property type="match status" value="1"/>
</dbReference>
<dbReference type="InterPro" id="IPR029062">
    <property type="entry name" value="Class_I_gatase-like"/>
</dbReference>
<organism evidence="18 19">
    <name type="scientific">Brachybacterium phenoliresistens</name>
    <dbReference type="NCBI Taxonomy" id="396014"/>
    <lineage>
        <taxon>Bacteria</taxon>
        <taxon>Bacillati</taxon>
        <taxon>Actinomycetota</taxon>
        <taxon>Actinomycetes</taxon>
        <taxon>Micrococcales</taxon>
        <taxon>Dermabacteraceae</taxon>
        <taxon>Brachybacterium</taxon>
    </lineage>
</organism>
<evidence type="ECO:0000256" key="6">
    <source>
        <dbReference type="ARBA" id="ARBA00022723"/>
    </source>
</evidence>
<dbReference type="Pfam" id="PF00199">
    <property type="entry name" value="Catalase"/>
    <property type="match status" value="1"/>
</dbReference>
<evidence type="ECO:0000256" key="7">
    <source>
        <dbReference type="ARBA" id="ARBA00023002"/>
    </source>
</evidence>
<dbReference type="GO" id="GO:0006979">
    <property type="term" value="P:response to oxidative stress"/>
    <property type="evidence" value="ECO:0007669"/>
    <property type="project" value="InterPro"/>
</dbReference>
<evidence type="ECO:0000256" key="16">
    <source>
        <dbReference type="SAM" id="MobiDB-lite"/>
    </source>
</evidence>
<proteinExistence type="inferred from homology"/>
<dbReference type="PATRIC" id="fig|396014.3.peg.861"/>
<dbReference type="Gene3D" id="2.40.180.10">
    <property type="entry name" value="Catalase core domain"/>
    <property type="match status" value="1"/>
</dbReference>
<dbReference type="InterPro" id="IPR002226">
    <property type="entry name" value="Catalase_haem_BS"/>
</dbReference>
<evidence type="ECO:0000256" key="1">
    <source>
        <dbReference type="ARBA" id="ARBA00001971"/>
    </source>
</evidence>
<dbReference type="GO" id="GO:0046872">
    <property type="term" value="F:metal ion binding"/>
    <property type="evidence" value="ECO:0007669"/>
    <property type="project" value="UniProtKB-KW"/>
</dbReference>
<dbReference type="InterPro" id="IPR024712">
    <property type="entry name" value="Catalase_clade2"/>
</dbReference>
<accession>Z9JWX8</accession>
<evidence type="ECO:0000256" key="13">
    <source>
        <dbReference type="PIRSR" id="PIRSR038927-3"/>
    </source>
</evidence>
<keyword evidence="19" id="KW-1185">Reference proteome</keyword>
<dbReference type="OrthoDB" id="3169619at2"/>
<evidence type="ECO:0000313" key="19">
    <source>
        <dbReference type="Proteomes" id="UP000023067"/>
    </source>
</evidence>
<evidence type="ECO:0000256" key="14">
    <source>
        <dbReference type="PIRSR" id="PIRSR038927-4"/>
    </source>
</evidence>
<evidence type="ECO:0000256" key="3">
    <source>
        <dbReference type="ARBA" id="ARBA00012314"/>
    </source>
</evidence>
<protein>
    <recommendedName>
        <fullName evidence="3 10">Catalase</fullName>
        <ecNumber evidence="3 10">1.11.1.6</ecNumber>
    </recommendedName>
</protein>
<dbReference type="Gene3D" id="3.40.50.880">
    <property type="match status" value="1"/>
</dbReference>